<name>A0A2I9LP23_9SCOR</name>
<protein>
    <submittedName>
        <fullName evidence="2">GKTx</fullName>
    </submittedName>
</protein>
<keyword evidence="1" id="KW-0732">Signal</keyword>
<evidence type="ECO:0000256" key="1">
    <source>
        <dbReference type="SAM" id="SignalP"/>
    </source>
</evidence>
<evidence type="ECO:0000313" key="2">
    <source>
        <dbReference type="EMBL" id="MBW20123.1"/>
    </source>
</evidence>
<dbReference type="EMBL" id="GFWZ01000133">
    <property type="protein sequence ID" value="MBW20123.1"/>
    <property type="molecule type" value="Transcribed_RNA"/>
</dbReference>
<sequence length="69" mass="7992">MKNILLMMLIFSAFFFNGVELGRYSCTHLRGCDKFGVMLNCIYCCEDHGHYNAYLYKCICICDTNSEVD</sequence>
<feature type="signal peptide" evidence="1">
    <location>
        <begin position="1"/>
        <end position="21"/>
    </location>
</feature>
<accession>A0A2I9LP23</accession>
<organism evidence="2">
    <name type="scientific">Centruroides hentzi</name>
    <dbReference type="NCBI Taxonomy" id="88313"/>
    <lineage>
        <taxon>Eukaryota</taxon>
        <taxon>Metazoa</taxon>
        <taxon>Ecdysozoa</taxon>
        <taxon>Arthropoda</taxon>
        <taxon>Chelicerata</taxon>
        <taxon>Arachnida</taxon>
        <taxon>Scorpiones</taxon>
        <taxon>Buthida</taxon>
        <taxon>Buthoidea</taxon>
        <taxon>Buthidae</taxon>
        <taxon>Centruroides</taxon>
    </lineage>
</organism>
<proteinExistence type="predicted"/>
<dbReference type="AlphaFoldDB" id="A0A2I9LP23"/>
<feature type="chain" id="PRO_5014379761" evidence="1">
    <location>
        <begin position="22"/>
        <end position="69"/>
    </location>
</feature>
<reference evidence="2" key="1">
    <citation type="journal article" date="2017" name="Toxicon">
        <title>Venom-gland transcriptomics and venom proteomics of the Hentz striped scorpion (Centruroides hentzi; Buthidae) reveal high toxin diversity in a harmless member of a lethal family.</title>
        <authorList>
            <person name="Ward M.J."/>
            <person name="Ellsworth S.A."/>
            <person name="Rokyta D.R."/>
        </authorList>
    </citation>
    <scope>NUCLEOTIDE SEQUENCE</scope>
    <source>
        <tissue evidence="2">Venom gland</tissue>
    </source>
</reference>